<dbReference type="PANTHER" id="PTHR11439:SF498">
    <property type="entry name" value="DNAK FAMILY PROTEIN"/>
    <property type="match status" value="1"/>
</dbReference>
<dbReference type="AlphaFoldDB" id="A0A371HHK2"/>
<dbReference type="CDD" id="cd09272">
    <property type="entry name" value="RNase_HI_RT_Ty1"/>
    <property type="match status" value="1"/>
</dbReference>
<protein>
    <submittedName>
        <fullName evidence="1">Copia protein</fullName>
    </submittedName>
</protein>
<dbReference type="EMBL" id="QJKJ01002565">
    <property type="protein sequence ID" value="RDY02276.1"/>
    <property type="molecule type" value="Genomic_DNA"/>
</dbReference>
<dbReference type="Proteomes" id="UP000257109">
    <property type="component" value="Unassembled WGS sequence"/>
</dbReference>
<accession>A0A371HHK2</accession>
<name>A0A371HHK2_MUCPR</name>
<proteinExistence type="predicted"/>
<evidence type="ECO:0000313" key="1">
    <source>
        <dbReference type="EMBL" id="RDY02276.1"/>
    </source>
</evidence>
<comment type="caution">
    <text evidence="1">The sequence shown here is derived from an EMBL/GenBank/DDBJ whole genome shotgun (WGS) entry which is preliminary data.</text>
</comment>
<reference evidence="1" key="1">
    <citation type="submission" date="2018-05" db="EMBL/GenBank/DDBJ databases">
        <title>Draft genome of Mucuna pruriens seed.</title>
        <authorList>
            <person name="Nnadi N.E."/>
            <person name="Vos R."/>
            <person name="Hasami M.H."/>
            <person name="Devisetty U.K."/>
            <person name="Aguiy J.C."/>
        </authorList>
    </citation>
    <scope>NUCLEOTIDE SEQUENCE [LARGE SCALE GENOMIC DNA]</scope>
    <source>
        <strain evidence="1">JCA_2017</strain>
    </source>
</reference>
<dbReference type="STRING" id="157652.A0A371HHK2"/>
<organism evidence="1 2">
    <name type="scientific">Mucuna pruriens</name>
    <name type="common">Velvet bean</name>
    <name type="synonym">Dolichos pruriens</name>
    <dbReference type="NCBI Taxonomy" id="157652"/>
    <lineage>
        <taxon>Eukaryota</taxon>
        <taxon>Viridiplantae</taxon>
        <taxon>Streptophyta</taxon>
        <taxon>Embryophyta</taxon>
        <taxon>Tracheophyta</taxon>
        <taxon>Spermatophyta</taxon>
        <taxon>Magnoliopsida</taxon>
        <taxon>eudicotyledons</taxon>
        <taxon>Gunneridae</taxon>
        <taxon>Pentapetalae</taxon>
        <taxon>rosids</taxon>
        <taxon>fabids</taxon>
        <taxon>Fabales</taxon>
        <taxon>Fabaceae</taxon>
        <taxon>Papilionoideae</taxon>
        <taxon>50 kb inversion clade</taxon>
        <taxon>NPAAA clade</taxon>
        <taxon>indigoferoid/millettioid clade</taxon>
        <taxon>Phaseoleae</taxon>
        <taxon>Mucuna</taxon>
    </lineage>
</organism>
<evidence type="ECO:0000313" key="2">
    <source>
        <dbReference type="Proteomes" id="UP000257109"/>
    </source>
</evidence>
<dbReference type="PANTHER" id="PTHR11439">
    <property type="entry name" value="GAG-POL-RELATED RETROTRANSPOSON"/>
    <property type="match status" value="1"/>
</dbReference>
<sequence length="253" mass="28901">MKTSYSQCGSCLAFSGLSPNFLFASIKFKNIFGSLCYVATLWQIERSSMQKLENVYMGHKEGISLTQRKHALELLGDARMLTCEPIFTPMVPNVKLDCRDNDPHLDPSSYRRLIERLTYLINIGSDLSFPANKLSLYVSDPNQIIYLLKNLHHPQLNLVSLFCYNKSTIVIGQNLTFHERTKHIKIDCYLVRDKLQANIIPLLHIIYTNQLADIHTKPLYSPIFRSLLSKLSITNIYNLACKGLSTNIDKEIS</sequence>
<keyword evidence="2" id="KW-1185">Reference proteome</keyword>
<feature type="non-terminal residue" evidence="1">
    <location>
        <position position="1"/>
    </location>
</feature>
<gene>
    <name evidence="1" type="primary">GIP</name>
    <name evidence="1" type="ORF">CR513_14288</name>
</gene>